<dbReference type="GO" id="GO:0003700">
    <property type="term" value="F:DNA-binding transcription factor activity"/>
    <property type="evidence" value="ECO:0007669"/>
    <property type="project" value="InterPro"/>
</dbReference>
<dbReference type="PANTHER" id="PTHR47630">
    <property type="entry name" value="NUCLEAR HORMONE RECEPTOR FAMILY-RELATED-RELATED"/>
    <property type="match status" value="1"/>
</dbReference>
<keyword evidence="6" id="KW-0805">Transcription regulation</keyword>
<evidence type="ECO:0000256" key="6">
    <source>
        <dbReference type="ARBA" id="ARBA00023015"/>
    </source>
</evidence>
<dbReference type="PROSITE" id="PS51030">
    <property type="entry name" value="NUCLEAR_REC_DBD_2"/>
    <property type="match status" value="1"/>
</dbReference>
<evidence type="ECO:0000256" key="7">
    <source>
        <dbReference type="ARBA" id="ARBA00023125"/>
    </source>
</evidence>
<dbReference type="GO" id="GO:0008270">
    <property type="term" value="F:zinc ion binding"/>
    <property type="evidence" value="ECO:0007669"/>
    <property type="project" value="UniProtKB-KW"/>
</dbReference>
<keyword evidence="7" id="KW-0238">DNA-binding</keyword>
<dbReference type="GO" id="GO:0005634">
    <property type="term" value="C:nucleus"/>
    <property type="evidence" value="ECO:0007669"/>
    <property type="project" value="UniProtKB-SubCell"/>
</dbReference>
<evidence type="ECO:0000256" key="3">
    <source>
        <dbReference type="ARBA" id="ARBA00022723"/>
    </source>
</evidence>
<dbReference type="PRINTS" id="PR00398">
    <property type="entry name" value="STRDHORMONER"/>
</dbReference>
<dbReference type="InterPro" id="IPR049636">
    <property type="entry name" value="HNF4-like_DBD"/>
</dbReference>
<evidence type="ECO:0000256" key="9">
    <source>
        <dbReference type="ARBA" id="ARBA00023170"/>
    </source>
</evidence>
<gene>
    <name evidence="13" type="ORF">PMAYCL1PPCAC_18084</name>
</gene>
<sequence>GCKGFFRRSIWEKRSYKCTGDSNNCEISKEVRNRCRACRLSSCIKAGMDAMSVQSDREKPKLKGGEVKNMRLSLPSSSMKIEEDGDSISLPSTYSISPPTDIIKSELLSPHPSIHSLHLQSSIVQYLLDMESASESMVDEMDNLCSAMSYLCRVDVPFVATIKDAGVCVKRTVPRWAERKRVIQLSDLQFMWCRSFAIIVDWATQIKDFKELGSEDQMMMLFHRLVPLSNMQHGWKMYQTDNSDMVFIDGTYYPRDKEQQKSLDWGCNHYLSNLADLTYSELSLPMKDVELEEAEYAILKALCFFTPEIYLTPDGREKVMRIRDRLTDCLYTYVRETKPELSPAKSMERVSHILLMLPSVSVSYSPIRGGRMHHPFSLSIYMVSSSGLSSFPSHFIILPFRGLQVRRTLQCRHWRSSIWVISMDFPMSCIPACRILVPLLSILPSVDPPPLPLPPHRRSQ</sequence>
<feature type="domain" description="Nuclear receptor" evidence="11">
    <location>
        <begin position="1"/>
        <end position="55"/>
    </location>
</feature>
<dbReference type="InterPro" id="IPR035500">
    <property type="entry name" value="NHR-like_dom_sf"/>
</dbReference>
<feature type="domain" description="NR LBD" evidence="12">
    <location>
        <begin position="119"/>
        <end position="393"/>
    </location>
</feature>
<organism evidence="13 14">
    <name type="scientific">Pristionchus mayeri</name>
    <dbReference type="NCBI Taxonomy" id="1317129"/>
    <lineage>
        <taxon>Eukaryota</taxon>
        <taxon>Metazoa</taxon>
        <taxon>Ecdysozoa</taxon>
        <taxon>Nematoda</taxon>
        <taxon>Chromadorea</taxon>
        <taxon>Rhabditida</taxon>
        <taxon>Rhabditina</taxon>
        <taxon>Diplogasteromorpha</taxon>
        <taxon>Diplogasteroidea</taxon>
        <taxon>Neodiplogasteridae</taxon>
        <taxon>Pristionchus</taxon>
    </lineage>
</organism>
<comment type="caution">
    <text evidence="13">The sequence shown here is derived from an EMBL/GenBank/DDBJ whole genome shotgun (WGS) entry which is preliminary data.</text>
</comment>
<dbReference type="InterPro" id="IPR013088">
    <property type="entry name" value="Znf_NHR/GATA"/>
</dbReference>
<keyword evidence="5" id="KW-0862">Zinc</keyword>
<dbReference type="SUPFAM" id="SSF57716">
    <property type="entry name" value="Glucocorticoid receptor-like (DNA-binding domain)"/>
    <property type="match status" value="1"/>
</dbReference>
<dbReference type="Proteomes" id="UP001328107">
    <property type="component" value="Unassembled WGS sequence"/>
</dbReference>
<dbReference type="Pfam" id="PF00104">
    <property type="entry name" value="Hormone_recep"/>
    <property type="match status" value="1"/>
</dbReference>
<dbReference type="GO" id="GO:0000978">
    <property type="term" value="F:RNA polymerase II cis-regulatory region sequence-specific DNA binding"/>
    <property type="evidence" value="ECO:0007669"/>
    <property type="project" value="InterPro"/>
</dbReference>
<dbReference type="CDD" id="cd06960">
    <property type="entry name" value="NR_DBD_HNF4A"/>
    <property type="match status" value="1"/>
</dbReference>
<evidence type="ECO:0000256" key="2">
    <source>
        <dbReference type="ARBA" id="ARBA00005993"/>
    </source>
</evidence>
<dbReference type="SMART" id="SM00430">
    <property type="entry name" value="HOLI"/>
    <property type="match status" value="1"/>
</dbReference>
<evidence type="ECO:0000313" key="13">
    <source>
        <dbReference type="EMBL" id="GMR47889.1"/>
    </source>
</evidence>
<evidence type="ECO:0000259" key="11">
    <source>
        <dbReference type="PROSITE" id="PS51030"/>
    </source>
</evidence>
<protein>
    <recommendedName>
        <fullName evidence="15">Nuclear receptor</fullName>
    </recommendedName>
</protein>
<evidence type="ECO:0000313" key="14">
    <source>
        <dbReference type="Proteomes" id="UP001328107"/>
    </source>
</evidence>
<dbReference type="InterPro" id="IPR000536">
    <property type="entry name" value="Nucl_hrmn_rcpt_lig-bd"/>
</dbReference>
<keyword evidence="10" id="KW-0539">Nucleus</keyword>
<evidence type="ECO:0000256" key="5">
    <source>
        <dbReference type="ARBA" id="ARBA00022833"/>
    </source>
</evidence>
<name>A0AAN5CP90_9BILA</name>
<dbReference type="PROSITE" id="PS51843">
    <property type="entry name" value="NR_LBD"/>
    <property type="match status" value="1"/>
</dbReference>
<dbReference type="PANTHER" id="PTHR47630:SF8">
    <property type="entry name" value="NUCLEAR HORMONE RECEPTOR FAMILY MEMBER NHR-34"/>
    <property type="match status" value="1"/>
</dbReference>
<keyword evidence="9" id="KW-0675">Receptor</keyword>
<comment type="similarity">
    <text evidence="2">Belongs to the nuclear hormone receptor family.</text>
</comment>
<dbReference type="EMBL" id="BTRK01000004">
    <property type="protein sequence ID" value="GMR47889.1"/>
    <property type="molecule type" value="Genomic_DNA"/>
</dbReference>
<feature type="non-terminal residue" evidence="13">
    <location>
        <position position="1"/>
    </location>
</feature>
<evidence type="ECO:0000256" key="8">
    <source>
        <dbReference type="ARBA" id="ARBA00023163"/>
    </source>
</evidence>
<accession>A0AAN5CP90</accession>
<keyword evidence="14" id="KW-1185">Reference proteome</keyword>
<dbReference type="Gene3D" id="1.10.565.10">
    <property type="entry name" value="Retinoid X Receptor"/>
    <property type="match status" value="1"/>
</dbReference>
<dbReference type="InterPro" id="IPR052499">
    <property type="entry name" value="C.elegans_NHRs"/>
</dbReference>
<dbReference type="SUPFAM" id="SSF48508">
    <property type="entry name" value="Nuclear receptor ligand-binding domain"/>
    <property type="match status" value="1"/>
</dbReference>
<dbReference type="Pfam" id="PF00105">
    <property type="entry name" value="zf-C4"/>
    <property type="match status" value="1"/>
</dbReference>
<keyword evidence="3" id="KW-0479">Metal-binding</keyword>
<dbReference type="InterPro" id="IPR001628">
    <property type="entry name" value="Znf_hrmn_rcpt"/>
</dbReference>
<evidence type="ECO:0008006" key="15">
    <source>
        <dbReference type="Google" id="ProtNLM"/>
    </source>
</evidence>
<dbReference type="AlphaFoldDB" id="A0AAN5CP90"/>
<dbReference type="CDD" id="cd06157">
    <property type="entry name" value="NR_LBD"/>
    <property type="match status" value="1"/>
</dbReference>
<dbReference type="SMART" id="SM00399">
    <property type="entry name" value="ZnF_C4"/>
    <property type="match status" value="1"/>
</dbReference>
<reference evidence="14" key="1">
    <citation type="submission" date="2022-10" db="EMBL/GenBank/DDBJ databases">
        <title>Genome assembly of Pristionchus species.</title>
        <authorList>
            <person name="Yoshida K."/>
            <person name="Sommer R.J."/>
        </authorList>
    </citation>
    <scope>NUCLEOTIDE SEQUENCE [LARGE SCALE GENOMIC DNA]</scope>
    <source>
        <strain evidence="14">RS5460</strain>
    </source>
</reference>
<proteinExistence type="inferred from homology"/>
<dbReference type="InterPro" id="IPR001723">
    <property type="entry name" value="Nuclear_hrmn_rcpt"/>
</dbReference>
<evidence type="ECO:0000256" key="4">
    <source>
        <dbReference type="ARBA" id="ARBA00022771"/>
    </source>
</evidence>
<evidence type="ECO:0000256" key="10">
    <source>
        <dbReference type="ARBA" id="ARBA00023242"/>
    </source>
</evidence>
<dbReference type="Gene3D" id="3.30.50.10">
    <property type="entry name" value="Erythroid Transcription Factor GATA-1, subunit A"/>
    <property type="match status" value="1"/>
</dbReference>
<evidence type="ECO:0000256" key="1">
    <source>
        <dbReference type="ARBA" id="ARBA00004123"/>
    </source>
</evidence>
<keyword evidence="8" id="KW-0804">Transcription</keyword>
<evidence type="ECO:0000259" key="12">
    <source>
        <dbReference type="PROSITE" id="PS51843"/>
    </source>
</evidence>
<keyword evidence="4" id="KW-0863">Zinc-finger</keyword>
<comment type="subcellular location">
    <subcellularLocation>
        <location evidence="1">Nucleus</location>
    </subcellularLocation>
</comment>